<dbReference type="InterPro" id="IPR011050">
    <property type="entry name" value="Pectin_lyase_fold/virulence"/>
</dbReference>
<evidence type="ECO:0000313" key="2">
    <source>
        <dbReference type="Proteomes" id="UP000005801"/>
    </source>
</evidence>
<proteinExistence type="predicted"/>
<reference evidence="1 2" key="1">
    <citation type="submission" date="2007-06" db="EMBL/GenBank/DDBJ databases">
        <authorList>
            <person name="Shimkets L."/>
            <person name="Ferriera S."/>
            <person name="Johnson J."/>
            <person name="Kravitz S."/>
            <person name="Beeson K."/>
            <person name="Sutton G."/>
            <person name="Rogers Y.-H."/>
            <person name="Friedman R."/>
            <person name="Frazier M."/>
            <person name="Venter J.C."/>
        </authorList>
    </citation>
    <scope>NUCLEOTIDE SEQUENCE [LARGE SCALE GENOMIC DNA]</scope>
    <source>
        <strain evidence="1 2">SIR-1</strain>
    </source>
</reference>
<dbReference type="RefSeq" id="WP_006976585.1">
    <property type="nucleotide sequence ID" value="NZ_ABCS01000141.1"/>
</dbReference>
<dbReference type="Gene3D" id="2.160.20.10">
    <property type="entry name" value="Single-stranded right-handed beta-helix, Pectin lyase-like"/>
    <property type="match status" value="1"/>
</dbReference>
<protein>
    <recommendedName>
        <fullName evidence="3">Right handed beta helix domain-containing protein</fullName>
    </recommendedName>
</protein>
<name>A6GIP9_9BACT</name>
<dbReference type="AlphaFoldDB" id="A6GIP9"/>
<comment type="caution">
    <text evidence="1">The sequence shown here is derived from an EMBL/GenBank/DDBJ whole genome shotgun (WGS) entry which is preliminary data.</text>
</comment>
<accession>A6GIP9</accession>
<dbReference type="Proteomes" id="UP000005801">
    <property type="component" value="Unassembled WGS sequence"/>
</dbReference>
<sequence length="469" mass="50690">MPKLEHPLSLPLLLSLALVGLSACDEAEALDSDDALGFDDPSEASFRSNPSLPCSGAREASLLGIGLPQGPSEPLPAALQPLTPVDNVDDLELQLLDPMITDIVLDDGVYPAADLDTNYLRLRGKKLWAKNVGGPVFEFGVDAGGNGTSFDGGELHGIVFDVSDPNAMVPYTSKDPDLNPIQALGVVVSWGDATNLVIEDCVIDGNGVAHEGLKMAAPQGLELRRLEVRDVRRHGVQINGPTDDATPSPGPILEHLDISDVRDAVWDRWGVGIWLGEQSLVEHVRVRDVRWAGMVVLEDADQSYLRYIDVDEVGVGATTGSVGVYFDLQSVYVTLENFCVGPDTRIGVNSEWDNLDNDEGLIELPRGMHNVVQNGLVQAHFIGVHFDQGTVDGWVNNLTLRNYSRAGITFHHNIANLGQWPKFNPGPWPANGSVQSANTFQEVPDAVTGLPCQLTFDHFKAVNVTCEPF</sequence>
<dbReference type="SUPFAM" id="SSF51126">
    <property type="entry name" value="Pectin lyase-like"/>
    <property type="match status" value="1"/>
</dbReference>
<organism evidence="1 2">
    <name type="scientific">Plesiocystis pacifica SIR-1</name>
    <dbReference type="NCBI Taxonomy" id="391625"/>
    <lineage>
        <taxon>Bacteria</taxon>
        <taxon>Pseudomonadati</taxon>
        <taxon>Myxococcota</taxon>
        <taxon>Polyangia</taxon>
        <taxon>Nannocystales</taxon>
        <taxon>Nannocystaceae</taxon>
        <taxon>Plesiocystis</taxon>
    </lineage>
</organism>
<dbReference type="EMBL" id="ABCS01000141">
    <property type="protein sequence ID" value="EDM74237.1"/>
    <property type="molecule type" value="Genomic_DNA"/>
</dbReference>
<dbReference type="SMART" id="SM00710">
    <property type="entry name" value="PbH1"/>
    <property type="match status" value="4"/>
</dbReference>
<dbReference type="InterPro" id="IPR006626">
    <property type="entry name" value="PbH1"/>
</dbReference>
<keyword evidence="2" id="KW-1185">Reference proteome</keyword>
<dbReference type="InterPro" id="IPR012334">
    <property type="entry name" value="Pectin_lyas_fold"/>
</dbReference>
<evidence type="ECO:0000313" key="1">
    <source>
        <dbReference type="EMBL" id="EDM74237.1"/>
    </source>
</evidence>
<evidence type="ECO:0008006" key="3">
    <source>
        <dbReference type="Google" id="ProtNLM"/>
    </source>
</evidence>
<gene>
    <name evidence="1" type="ORF">PPSIR1_41089</name>
</gene>
<dbReference type="PROSITE" id="PS51257">
    <property type="entry name" value="PROKAR_LIPOPROTEIN"/>
    <property type="match status" value="1"/>
</dbReference>